<feature type="transmembrane region" description="Helical" evidence="1">
    <location>
        <begin position="45"/>
        <end position="68"/>
    </location>
</feature>
<evidence type="ECO:0000256" key="1">
    <source>
        <dbReference type="SAM" id="Phobius"/>
    </source>
</evidence>
<dbReference type="AlphaFoldDB" id="A0A6N7XQZ1"/>
<dbReference type="InterPro" id="IPR032820">
    <property type="entry name" value="ATPase_put"/>
</dbReference>
<name>A0A6N7XQZ1_9FIRM</name>
<dbReference type="Pfam" id="PF09527">
    <property type="entry name" value="ATPase_gene1"/>
    <property type="match status" value="1"/>
</dbReference>
<reference evidence="2 3" key="1">
    <citation type="submission" date="2019-09" db="EMBL/GenBank/DDBJ databases">
        <title>In-depth cultivation of the pig gut microbiome towards novel bacterial diversity and tailored functional studies.</title>
        <authorList>
            <person name="Wylensek D."/>
            <person name="Hitch T.C.A."/>
            <person name="Clavel T."/>
        </authorList>
    </citation>
    <scope>NUCLEOTIDE SEQUENCE [LARGE SCALE GENOMIC DNA]</scope>
    <source>
        <strain evidence="2 3">WCA3-693-APC-4?</strain>
    </source>
</reference>
<keyword evidence="1" id="KW-0812">Transmembrane</keyword>
<keyword evidence="1" id="KW-1133">Transmembrane helix</keyword>
<protein>
    <submittedName>
        <fullName evidence="2">AtpZ/AtpI family protein</fullName>
    </submittedName>
</protein>
<feature type="transmembrane region" description="Helical" evidence="1">
    <location>
        <begin position="12"/>
        <end position="33"/>
    </location>
</feature>
<organism evidence="2 3">
    <name type="scientific">Tissierella pigra</name>
    <dbReference type="NCBI Taxonomy" id="2607614"/>
    <lineage>
        <taxon>Bacteria</taxon>
        <taxon>Bacillati</taxon>
        <taxon>Bacillota</taxon>
        <taxon>Tissierellia</taxon>
        <taxon>Tissierellales</taxon>
        <taxon>Tissierellaceae</taxon>
        <taxon>Tissierella</taxon>
    </lineage>
</organism>
<comment type="caution">
    <text evidence="2">The sequence shown here is derived from an EMBL/GenBank/DDBJ whole genome shotgun (WGS) entry which is preliminary data.</text>
</comment>
<accession>A0A6N7XQZ1</accession>
<proteinExistence type="predicted"/>
<sequence>MKNKNYKDILQNVALVSQMGISIITPILLGVLLGQFIDKKLGTNYAFSIIFIILGSGAGFLNIFKLGIKPENKEKKDE</sequence>
<dbReference type="Proteomes" id="UP000469523">
    <property type="component" value="Unassembled WGS sequence"/>
</dbReference>
<dbReference type="RefSeq" id="WP_154438447.1">
    <property type="nucleotide sequence ID" value="NZ_JAHLPJ010000001.1"/>
</dbReference>
<evidence type="ECO:0000313" key="2">
    <source>
        <dbReference type="EMBL" id="MSU00167.1"/>
    </source>
</evidence>
<keyword evidence="3" id="KW-1185">Reference proteome</keyword>
<gene>
    <name evidence="2" type="ORF">FYJ83_01630</name>
</gene>
<dbReference type="EMBL" id="VUNQ01000002">
    <property type="protein sequence ID" value="MSU00167.1"/>
    <property type="molecule type" value="Genomic_DNA"/>
</dbReference>
<keyword evidence="1" id="KW-0472">Membrane</keyword>
<evidence type="ECO:0000313" key="3">
    <source>
        <dbReference type="Proteomes" id="UP000469523"/>
    </source>
</evidence>